<feature type="transmembrane region" description="Helical" evidence="1">
    <location>
        <begin position="77"/>
        <end position="100"/>
    </location>
</feature>
<sequence length="288" mass="31999">MDNKKLLIYLVIIYLVSWTVQLFAIFGTSSINSDEAELFLLLTMLTPTVITIIYLIKNKSLRSKVIWKPRINVFTTILLGVLIPTIIAFVSVMVCSTLGFGNSEWFKFTSESVTISGGPWLLGLGTNNWVHAIANITLTALAFSLMSSIPAAAEEFTWRGFLQGILIDKLGITKGVVVLGLIWSFWHLPALLAGYNHPDYPIWGSFLLQPIQEIAISFFLAWLTLTSKSFIPAAIAHGAGNSIQEGVISNIKLQSPIIYKDISVLLITIIVGLIFWFLLTKRKQMTYA</sequence>
<feature type="transmembrane region" description="Helical" evidence="1">
    <location>
        <begin position="38"/>
        <end position="56"/>
    </location>
</feature>
<keyword evidence="3" id="KW-0645">Protease</keyword>
<name>A0A1I2JW11_9BACT</name>
<evidence type="ECO:0000313" key="3">
    <source>
        <dbReference type="EMBL" id="SFF59022.1"/>
    </source>
</evidence>
<feature type="transmembrane region" description="Helical" evidence="1">
    <location>
        <begin position="206"/>
        <end position="225"/>
    </location>
</feature>
<reference evidence="3 4" key="1">
    <citation type="submission" date="2016-10" db="EMBL/GenBank/DDBJ databases">
        <authorList>
            <person name="de Groot N.N."/>
        </authorList>
    </citation>
    <scope>NUCLEOTIDE SEQUENCE [LARGE SCALE GENOMIC DNA]</scope>
    <source>
        <strain>GEY</strain>
        <strain evidence="4">DSM 9560</strain>
    </source>
</reference>
<dbReference type="PANTHER" id="PTHR35797:SF1">
    <property type="entry name" value="PROTEASE"/>
    <property type="match status" value="1"/>
</dbReference>
<keyword evidence="3" id="KW-0378">Hydrolase</keyword>
<keyword evidence="4" id="KW-1185">Reference proteome</keyword>
<keyword evidence="1" id="KW-1133">Transmembrane helix</keyword>
<dbReference type="OrthoDB" id="9777755at2"/>
<proteinExistence type="predicted"/>
<dbReference type="GO" id="GO:0080120">
    <property type="term" value="P:CAAX-box protein maturation"/>
    <property type="evidence" value="ECO:0007669"/>
    <property type="project" value="UniProtKB-ARBA"/>
</dbReference>
<feature type="transmembrane region" description="Helical" evidence="1">
    <location>
        <begin position="7"/>
        <end position="26"/>
    </location>
</feature>
<evidence type="ECO:0000313" key="4">
    <source>
        <dbReference type="Proteomes" id="UP000199513"/>
    </source>
</evidence>
<dbReference type="GO" id="GO:0004175">
    <property type="term" value="F:endopeptidase activity"/>
    <property type="evidence" value="ECO:0007669"/>
    <property type="project" value="UniProtKB-ARBA"/>
</dbReference>
<dbReference type="Proteomes" id="UP000199513">
    <property type="component" value="Unassembled WGS sequence"/>
</dbReference>
<feature type="transmembrane region" description="Helical" evidence="1">
    <location>
        <begin position="165"/>
        <end position="186"/>
    </location>
</feature>
<protein>
    <submittedName>
        <fullName evidence="3">CAAX protease self-immunity</fullName>
    </submittedName>
</protein>
<dbReference type="AlphaFoldDB" id="A0A1I2JW11"/>
<dbReference type="Pfam" id="PF02517">
    <property type="entry name" value="Rce1-like"/>
    <property type="match status" value="1"/>
</dbReference>
<accession>A0A1I2JW11</accession>
<dbReference type="InterPro" id="IPR003675">
    <property type="entry name" value="Rce1/LyrA-like_dom"/>
</dbReference>
<dbReference type="InterPro" id="IPR042150">
    <property type="entry name" value="MmRce1-like"/>
</dbReference>
<dbReference type="STRING" id="1003.SAMN04488541_10716"/>
<feature type="transmembrane region" description="Helical" evidence="1">
    <location>
        <begin position="262"/>
        <end position="279"/>
    </location>
</feature>
<gene>
    <name evidence="3" type="ORF">SAMN04488541_10716</name>
</gene>
<dbReference type="EMBL" id="FONY01000071">
    <property type="protein sequence ID" value="SFF59022.1"/>
    <property type="molecule type" value="Genomic_DNA"/>
</dbReference>
<organism evidence="3 4">
    <name type="scientific">Thermoflexibacter ruber</name>
    <dbReference type="NCBI Taxonomy" id="1003"/>
    <lineage>
        <taxon>Bacteria</taxon>
        <taxon>Pseudomonadati</taxon>
        <taxon>Bacteroidota</taxon>
        <taxon>Cytophagia</taxon>
        <taxon>Cytophagales</taxon>
        <taxon>Thermoflexibacteraceae</taxon>
        <taxon>Thermoflexibacter</taxon>
    </lineage>
</organism>
<keyword evidence="1" id="KW-0812">Transmembrane</keyword>
<dbReference type="PANTHER" id="PTHR35797">
    <property type="entry name" value="PROTEASE-RELATED"/>
    <property type="match status" value="1"/>
</dbReference>
<evidence type="ECO:0000256" key="1">
    <source>
        <dbReference type="SAM" id="Phobius"/>
    </source>
</evidence>
<dbReference type="GO" id="GO:0006508">
    <property type="term" value="P:proteolysis"/>
    <property type="evidence" value="ECO:0007669"/>
    <property type="project" value="UniProtKB-KW"/>
</dbReference>
<dbReference type="RefSeq" id="WP_091549464.1">
    <property type="nucleotide sequence ID" value="NZ_FONY01000071.1"/>
</dbReference>
<evidence type="ECO:0000259" key="2">
    <source>
        <dbReference type="Pfam" id="PF02517"/>
    </source>
</evidence>
<feature type="transmembrane region" description="Helical" evidence="1">
    <location>
        <begin position="129"/>
        <end position="153"/>
    </location>
</feature>
<keyword evidence="1" id="KW-0472">Membrane</keyword>
<feature type="domain" description="CAAX prenyl protease 2/Lysostaphin resistance protein A-like" evidence="2">
    <location>
        <begin position="140"/>
        <end position="242"/>
    </location>
</feature>